<feature type="compositionally biased region" description="Polar residues" evidence="1">
    <location>
        <begin position="53"/>
        <end position="70"/>
    </location>
</feature>
<name>A0A7G5H1E9_9BACT</name>
<organism evidence="2 3">
    <name type="scientific">Spirosoma foliorum</name>
    <dbReference type="NCBI Taxonomy" id="2710596"/>
    <lineage>
        <taxon>Bacteria</taxon>
        <taxon>Pseudomonadati</taxon>
        <taxon>Bacteroidota</taxon>
        <taxon>Cytophagia</taxon>
        <taxon>Cytophagales</taxon>
        <taxon>Cytophagaceae</taxon>
        <taxon>Spirosoma</taxon>
    </lineage>
</organism>
<keyword evidence="3" id="KW-1185">Reference proteome</keyword>
<dbReference type="RefSeq" id="WP_182462291.1">
    <property type="nucleotide sequence ID" value="NZ_CP059732.1"/>
</dbReference>
<reference evidence="2 3" key="1">
    <citation type="submission" date="2020-07" db="EMBL/GenBank/DDBJ databases">
        <title>Spirosoma foliorum sp. nov., isolated from the leaves on the Nejang mountain Korea, Republic of.</title>
        <authorList>
            <person name="Ho H."/>
            <person name="Lee Y.-J."/>
            <person name="Nurcahyanto D.-A."/>
            <person name="Kim S.-G."/>
        </authorList>
    </citation>
    <scope>NUCLEOTIDE SEQUENCE [LARGE SCALE GENOMIC DNA]</scope>
    <source>
        <strain evidence="2 3">PL0136</strain>
    </source>
</reference>
<feature type="region of interest" description="Disordered" evidence="1">
    <location>
        <begin position="51"/>
        <end position="70"/>
    </location>
</feature>
<evidence type="ECO:0000256" key="1">
    <source>
        <dbReference type="SAM" id="MobiDB-lite"/>
    </source>
</evidence>
<evidence type="ECO:0000313" key="2">
    <source>
        <dbReference type="EMBL" id="QMW04941.1"/>
    </source>
</evidence>
<dbReference type="AlphaFoldDB" id="A0A7G5H1E9"/>
<dbReference type="KEGG" id="sfol:H3H32_08600"/>
<gene>
    <name evidence="2" type="ORF">H3H32_08600</name>
</gene>
<dbReference type="Proteomes" id="UP000515369">
    <property type="component" value="Chromosome"/>
</dbReference>
<dbReference type="EMBL" id="CP059732">
    <property type="protein sequence ID" value="QMW04941.1"/>
    <property type="molecule type" value="Genomic_DNA"/>
</dbReference>
<sequence length="70" mass="7699">MTTENKFTDLDDAPFVNEECGDTMWDESILDRLTESTTNQLGPSLSIAVCSPLDNTSNAKTGQSKQDNQE</sequence>
<accession>A0A7G5H1E9</accession>
<proteinExistence type="predicted"/>
<protein>
    <submittedName>
        <fullName evidence="2">Uncharacterized protein</fullName>
    </submittedName>
</protein>
<evidence type="ECO:0000313" key="3">
    <source>
        <dbReference type="Proteomes" id="UP000515369"/>
    </source>
</evidence>